<evidence type="ECO:0000313" key="3">
    <source>
        <dbReference type="Proteomes" id="UP000245946"/>
    </source>
</evidence>
<dbReference type="RefSeq" id="XP_025598661.1">
    <property type="nucleotide sequence ID" value="XM_025739743.1"/>
</dbReference>
<feature type="compositionally biased region" description="Basic and acidic residues" evidence="1">
    <location>
        <begin position="150"/>
        <end position="160"/>
    </location>
</feature>
<dbReference type="GeneID" id="37267289"/>
<accession>A0A316ZBS0</accession>
<evidence type="ECO:0000256" key="1">
    <source>
        <dbReference type="SAM" id="MobiDB-lite"/>
    </source>
</evidence>
<proteinExistence type="predicted"/>
<evidence type="ECO:0000313" key="2">
    <source>
        <dbReference type="EMBL" id="PWN98382.1"/>
    </source>
</evidence>
<sequence>MAAPQAKHTRAHRRRSSSLSHTLGLVLRMVCPLCKQRCPDSVRLAPQGHGQVAEAVESRRIGSAPAGSCTAPSRCACAADAGEMRRSVRATAASRGSSAVQDAAAPAQRVRRARSSCHACPSAGEEIARAAPCVLRAPEAAAPGPTRAPHTRDPREELRAARGAPSSGQRREKGKEAREKGAGVPPLLCALQRTQRRRCGARTLPSRARGCVWHAPQPWTPQLNFS</sequence>
<protein>
    <submittedName>
        <fullName evidence="2">Uncharacterized protein</fullName>
    </submittedName>
</protein>
<feature type="region of interest" description="Disordered" evidence="1">
    <location>
        <begin position="139"/>
        <end position="183"/>
    </location>
</feature>
<name>A0A316ZBS0_9BASI</name>
<dbReference type="EMBL" id="KZ819291">
    <property type="protein sequence ID" value="PWN98382.1"/>
    <property type="molecule type" value="Genomic_DNA"/>
</dbReference>
<feature type="compositionally biased region" description="Basic and acidic residues" evidence="1">
    <location>
        <begin position="169"/>
        <end position="181"/>
    </location>
</feature>
<organism evidence="2 3">
    <name type="scientific">Tilletiopsis washingtonensis</name>
    <dbReference type="NCBI Taxonomy" id="58919"/>
    <lineage>
        <taxon>Eukaryota</taxon>
        <taxon>Fungi</taxon>
        <taxon>Dikarya</taxon>
        <taxon>Basidiomycota</taxon>
        <taxon>Ustilaginomycotina</taxon>
        <taxon>Exobasidiomycetes</taxon>
        <taxon>Entylomatales</taxon>
        <taxon>Entylomatales incertae sedis</taxon>
        <taxon>Tilletiopsis</taxon>
    </lineage>
</organism>
<dbReference type="AlphaFoldDB" id="A0A316ZBS0"/>
<reference evidence="2 3" key="1">
    <citation type="journal article" date="2018" name="Mol. Biol. Evol.">
        <title>Broad Genomic Sampling Reveals a Smut Pathogenic Ancestry of the Fungal Clade Ustilaginomycotina.</title>
        <authorList>
            <person name="Kijpornyongpan T."/>
            <person name="Mondo S.J."/>
            <person name="Barry K."/>
            <person name="Sandor L."/>
            <person name="Lee J."/>
            <person name="Lipzen A."/>
            <person name="Pangilinan J."/>
            <person name="LaButti K."/>
            <person name="Hainaut M."/>
            <person name="Henrissat B."/>
            <person name="Grigoriev I.V."/>
            <person name="Spatafora J.W."/>
            <person name="Aime M.C."/>
        </authorList>
    </citation>
    <scope>NUCLEOTIDE SEQUENCE [LARGE SCALE GENOMIC DNA]</scope>
    <source>
        <strain evidence="2 3">MCA 4186</strain>
    </source>
</reference>
<keyword evidence="3" id="KW-1185">Reference proteome</keyword>
<gene>
    <name evidence="2" type="ORF">FA09DRAFT_261264</name>
</gene>
<dbReference type="Proteomes" id="UP000245946">
    <property type="component" value="Unassembled WGS sequence"/>
</dbReference>